<gene>
    <name evidence="2" type="ORF">KCU76_g3147</name>
</gene>
<feature type="region of interest" description="Disordered" evidence="1">
    <location>
        <begin position="150"/>
        <end position="193"/>
    </location>
</feature>
<evidence type="ECO:0000313" key="3">
    <source>
        <dbReference type="Proteomes" id="UP000779574"/>
    </source>
</evidence>
<evidence type="ECO:0000256" key="1">
    <source>
        <dbReference type="SAM" id="MobiDB-lite"/>
    </source>
</evidence>
<name>A0A9P8ETU0_AURME</name>
<dbReference type="AlphaFoldDB" id="A0A9P8ETU0"/>
<feature type="region of interest" description="Disordered" evidence="1">
    <location>
        <begin position="209"/>
        <end position="230"/>
    </location>
</feature>
<evidence type="ECO:0000313" key="2">
    <source>
        <dbReference type="EMBL" id="KAG9697265.1"/>
    </source>
</evidence>
<dbReference type="OrthoDB" id="3894706at2759"/>
<dbReference type="Proteomes" id="UP000779574">
    <property type="component" value="Unassembled WGS sequence"/>
</dbReference>
<protein>
    <submittedName>
        <fullName evidence="2">Uncharacterized protein</fullName>
    </submittedName>
</protein>
<proteinExistence type="predicted"/>
<accession>A0A9P8ETU0</accession>
<sequence>MSQPKLQEPAPTSEPPKMIPTPETDVMLRPRSPRPVMPNKDHRTRLRARTQIKPITERRILNYFCFPNFADELHEIMEAGGSFSESDTDEDSDYELPPQTIHREGAQLGLKRIKWYSEGIQRAARELERLPEDTAFLDQKDDWFGLMVIPKPESEPEEDPEMDSPSRQLREELSQMSQTESPYVDEEDGGQPVVTPIHDEVMLFVSEDPAPTPAVLNDLPPRLHKRKRVS</sequence>
<feature type="non-terminal residue" evidence="2">
    <location>
        <position position="230"/>
    </location>
</feature>
<reference evidence="2" key="1">
    <citation type="journal article" date="2021" name="J Fungi (Basel)">
        <title>Virulence traits and population genomics of the black yeast Aureobasidium melanogenum.</title>
        <authorList>
            <person name="Cernosa A."/>
            <person name="Sun X."/>
            <person name="Gostincar C."/>
            <person name="Fang C."/>
            <person name="Gunde-Cimerman N."/>
            <person name="Song Z."/>
        </authorList>
    </citation>
    <scope>NUCLEOTIDE SEQUENCE</scope>
    <source>
        <strain evidence="2">EXF-9911</strain>
    </source>
</reference>
<feature type="region of interest" description="Disordered" evidence="1">
    <location>
        <begin position="1"/>
        <end position="44"/>
    </location>
</feature>
<reference evidence="2" key="2">
    <citation type="submission" date="2021-08" db="EMBL/GenBank/DDBJ databases">
        <authorList>
            <person name="Gostincar C."/>
            <person name="Sun X."/>
            <person name="Song Z."/>
            <person name="Gunde-Cimerman N."/>
        </authorList>
    </citation>
    <scope>NUCLEOTIDE SEQUENCE</scope>
    <source>
        <strain evidence="2">EXF-9911</strain>
    </source>
</reference>
<comment type="caution">
    <text evidence="2">The sequence shown here is derived from an EMBL/GenBank/DDBJ whole genome shotgun (WGS) entry which is preliminary data.</text>
</comment>
<organism evidence="2 3">
    <name type="scientific">Aureobasidium melanogenum</name>
    <name type="common">Aureobasidium pullulans var. melanogenum</name>
    <dbReference type="NCBI Taxonomy" id="46634"/>
    <lineage>
        <taxon>Eukaryota</taxon>
        <taxon>Fungi</taxon>
        <taxon>Dikarya</taxon>
        <taxon>Ascomycota</taxon>
        <taxon>Pezizomycotina</taxon>
        <taxon>Dothideomycetes</taxon>
        <taxon>Dothideomycetidae</taxon>
        <taxon>Dothideales</taxon>
        <taxon>Saccotheciaceae</taxon>
        <taxon>Aureobasidium</taxon>
    </lineage>
</organism>
<dbReference type="EMBL" id="JAHFXF010000081">
    <property type="protein sequence ID" value="KAG9697265.1"/>
    <property type="molecule type" value="Genomic_DNA"/>
</dbReference>